<comment type="caution">
    <text evidence="1">The sequence shown here is derived from an EMBL/GenBank/DDBJ whole genome shotgun (WGS) entry which is preliminary data.</text>
</comment>
<feature type="non-terminal residue" evidence="1">
    <location>
        <position position="1"/>
    </location>
</feature>
<organism evidence="1">
    <name type="scientific">marine sediment metagenome</name>
    <dbReference type="NCBI Taxonomy" id="412755"/>
    <lineage>
        <taxon>unclassified sequences</taxon>
        <taxon>metagenomes</taxon>
        <taxon>ecological metagenomes</taxon>
    </lineage>
</organism>
<reference evidence="1" key="1">
    <citation type="journal article" date="2015" name="Nature">
        <title>Complex archaea that bridge the gap between prokaryotes and eukaryotes.</title>
        <authorList>
            <person name="Spang A."/>
            <person name="Saw J.H."/>
            <person name="Jorgensen S.L."/>
            <person name="Zaremba-Niedzwiedzka K."/>
            <person name="Martijn J."/>
            <person name="Lind A.E."/>
            <person name="van Eijk R."/>
            <person name="Schleper C."/>
            <person name="Guy L."/>
            <person name="Ettema T.J."/>
        </authorList>
    </citation>
    <scope>NUCLEOTIDE SEQUENCE</scope>
</reference>
<dbReference type="AlphaFoldDB" id="A0A0F9FIG2"/>
<dbReference type="EMBL" id="LAZR01021223">
    <property type="protein sequence ID" value="KKL86063.1"/>
    <property type="molecule type" value="Genomic_DNA"/>
</dbReference>
<proteinExistence type="predicted"/>
<evidence type="ECO:0000313" key="1">
    <source>
        <dbReference type="EMBL" id="KKL86063.1"/>
    </source>
</evidence>
<name>A0A0F9FIG2_9ZZZZ</name>
<sequence length="59" mass="7061">VIVANTVVDLTQRAIREDMAILQRIFEVDFVPLIRQKEQLERREFNKSYAEVQELERTI</sequence>
<gene>
    <name evidence="1" type="ORF">LCGC14_1948460</name>
</gene>
<protein>
    <submittedName>
        <fullName evidence="1">Uncharacterized protein</fullName>
    </submittedName>
</protein>
<accession>A0A0F9FIG2</accession>